<dbReference type="InterPro" id="IPR016171">
    <property type="entry name" value="Vanillyl_alc_oxidase_C-sub2"/>
</dbReference>
<keyword evidence="3" id="KW-0285">Flavoprotein</keyword>
<dbReference type="InterPro" id="IPR036318">
    <property type="entry name" value="FAD-bd_PCMH-like_sf"/>
</dbReference>
<dbReference type="Gene3D" id="3.30.70.2740">
    <property type="match status" value="1"/>
</dbReference>
<dbReference type="PROSITE" id="PS51387">
    <property type="entry name" value="FAD_PCMH"/>
    <property type="match status" value="1"/>
</dbReference>
<dbReference type="InterPro" id="IPR004113">
    <property type="entry name" value="FAD-bd_oxidored_4_C"/>
</dbReference>
<gene>
    <name evidence="7" type="ORF">BST96_15560</name>
</gene>
<evidence type="ECO:0000256" key="4">
    <source>
        <dbReference type="ARBA" id="ARBA00022827"/>
    </source>
</evidence>
<comment type="similarity">
    <text evidence="2">Belongs to the FAD-binding oxidoreductase/transferase type 4 family.</text>
</comment>
<evidence type="ECO:0000256" key="2">
    <source>
        <dbReference type="ARBA" id="ARBA00008000"/>
    </source>
</evidence>
<dbReference type="InterPro" id="IPR016169">
    <property type="entry name" value="FAD-bd_PCMH_sub2"/>
</dbReference>
<dbReference type="SUPFAM" id="SSF55103">
    <property type="entry name" value="FAD-linked oxidases, C-terminal domain"/>
    <property type="match status" value="1"/>
</dbReference>
<keyword evidence="4" id="KW-0274">FAD</keyword>
<evidence type="ECO:0000313" key="7">
    <source>
        <dbReference type="EMBL" id="ARN75403.1"/>
    </source>
</evidence>
<organism evidence="7 8">
    <name type="scientific">Oceanicoccus sagamiensis</name>
    <dbReference type="NCBI Taxonomy" id="716816"/>
    <lineage>
        <taxon>Bacteria</taxon>
        <taxon>Pseudomonadati</taxon>
        <taxon>Pseudomonadota</taxon>
        <taxon>Gammaproteobacteria</taxon>
        <taxon>Cellvibrionales</taxon>
        <taxon>Spongiibacteraceae</taxon>
        <taxon>Oceanicoccus</taxon>
    </lineage>
</organism>
<accession>A0A1X9NND4</accession>
<dbReference type="InterPro" id="IPR016167">
    <property type="entry name" value="FAD-bd_PCMH_sub1"/>
</dbReference>
<dbReference type="GO" id="GO:0022904">
    <property type="term" value="P:respiratory electron transport chain"/>
    <property type="evidence" value="ECO:0007669"/>
    <property type="project" value="TreeGrafter"/>
</dbReference>
<dbReference type="SUPFAM" id="SSF56176">
    <property type="entry name" value="FAD-binding/transporter-associated domain-like"/>
    <property type="match status" value="1"/>
</dbReference>
<dbReference type="GO" id="GO:0071949">
    <property type="term" value="F:FAD binding"/>
    <property type="evidence" value="ECO:0007669"/>
    <property type="project" value="InterPro"/>
</dbReference>
<dbReference type="InterPro" id="IPR016164">
    <property type="entry name" value="FAD-linked_Oxase-like_C"/>
</dbReference>
<evidence type="ECO:0000256" key="3">
    <source>
        <dbReference type="ARBA" id="ARBA00022630"/>
    </source>
</evidence>
<reference evidence="7 8" key="1">
    <citation type="submission" date="2016-11" db="EMBL/GenBank/DDBJ databases">
        <title>Trade-off between light-utilization and light-protection in marine flavobacteria.</title>
        <authorList>
            <person name="Kumagai Y."/>
        </authorList>
    </citation>
    <scope>NUCLEOTIDE SEQUENCE [LARGE SCALE GENOMIC DNA]</scope>
    <source>
        <strain evidence="7 8">NBRC 107125</strain>
    </source>
</reference>
<evidence type="ECO:0000259" key="6">
    <source>
        <dbReference type="PROSITE" id="PS51387"/>
    </source>
</evidence>
<dbReference type="Gene3D" id="1.10.45.10">
    <property type="entry name" value="Vanillyl-alcohol Oxidase, Chain A, domain 4"/>
    <property type="match status" value="1"/>
</dbReference>
<protein>
    <submittedName>
        <fullName evidence="7">FAD-binding oxidoreductase</fullName>
    </submittedName>
</protein>
<dbReference type="PANTHER" id="PTHR43716:SF1">
    <property type="entry name" value="D-2-HYDROXYGLUTARATE DEHYDROGENASE, MITOCHONDRIAL"/>
    <property type="match status" value="1"/>
</dbReference>
<dbReference type="InterPro" id="IPR006094">
    <property type="entry name" value="Oxid_FAD_bind_N"/>
</dbReference>
<dbReference type="AlphaFoldDB" id="A0A1X9NND4"/>
<dbReference type="Gene3D" id="3.30.465.10">
    <property type="match status" value="1"/>
</dbReference>
<dbReference type="OrthoDB" id="9811557at2"/>
<dbReference type="STRING" id="716816.BST96_15560"/>
<dbReference type="Proteomes" id="UP000193450">
    <property type="component" value="Chromosome"/>
</dbReference>
<keyword evidence="5" id="KW-0560">Oxidoreductase</keyword>
<dbReference type="RefSeq" id="WP_085759580.1">
    <property type="nucleotide sequence ID" value="NZ_CP019343.1"/>
</dbReference>
<feature type="domain" description="FAD-binding PCMH-type" evidence="6">
    <location>
        <begin position="33"/>
        <end position="212"/>
    </location>
</feature>
<sequence length="458" mass="50130">MNNIVQQLQQLLGADNVLLGDDVSSRSAGWKGGDTQALAVLRPRHTEELSAIIKLCSEHRQAVVLQGGKTGLVDGAVSSQQEIAISLERMNAIEECDSTNRTMTVQAGVPLQVVQEKAAEMQLQFPLDLGARGSATIGGNIATNAGGNRVIRYGMARNLVLGLEAVLADGTVISSLNKVLKNNAGYDLKQLFIGTEGTLGIVTKAVLRLSPAMNSENTALLALNSFNEVIALLHHCDREFGGSLSSFEVMWNNYFQFTTADNSYGKTAPMSRDYPFYVLIETQGTHQQRDEEQFQQVLADLMEQGSVIDAILPQSQGERDALWAIRDNIEAMNILGPIFLYDISMPIEQAADYLTAAEQRLKQQWPDMQWAVFGHLGDGNIHIIAGIGSDDPEQRYQFDDLLYQGLDKIGGSVSAEHGIGTEKKPFLHYSRSPEELALMKVLKQALDPQNILNPGKVF</sequence>
<keyword evidence="8" id="KW-1185">Reference proteome</keyword>
<dbReference type="Pfam" id="PF01565">
    <property type="entry name" value="FAD_binding_4"/>
    <property type="match status" value="1"/>
</dbReference>
<dbReference type="KEGG" id="osg:BST96_15560"/>
<dbReference type="GO" id="GO:0016491">
    <property type="term" value="F:oxidoreductase activity"/>
    <property type="evidence" value="ECO:0007669"/>
    <property type="project" value="UniProtKB-KW"/>
</dbReference>
<evidence type="ECO:0000256" key="1">
    <source>
        <dbReference type="ARBA" id="ARBA00001974"/>
    </source>
</evidence>
<dbReference type="Pfam" id="PF02913">
    <property type="entry name" value="FAD-oxidase_C"/>
    <property type="match status" value="1"/>
</dbReference>
<comment type="cofactor">
    <cofactor evidence="1">
        <name>FAD</name>
        <dbReference type="ChEBI" id="CHEBI:57692"/>
    </cofactor>
</comment>
<dbReference type="InterPro" id="IPR051264">
    <property type="entry name" value="FAD-oxidored/transferase_4"/>
</dbReference>
<dbReference type="InterPro" id="IPR016166">
    <property type="entry name" value="FAD-bd_PCMH"/>
</dbReference>
<evidence type="ECO:0000313" key="8">
    <source>
        <dbReference type="Proteomes" id="UP000193450"/>
    </source>
</evidence>
<dbReference type="EMBL" id="CP019343">
    <property type="protein sequence ID" value="ARN75403.1"/>
    <property type="molecule type" value="Genomic_DNA"/>
</dbReference>
<dbReference type="PANTHER" id="PTHR43716">
    <property type="entry name" value="D-2-HYDROXYGLUTARATE DEHYDROGENASE, MITOCHONDRIAL"/>
    <property type="match status" value="1"/>
</dbReference>
<evidence type="ECO:0000256" key="5">
    <source>
        <dbReference type="ARBA" id="ARBA00023002"/>
    </source>
</evidence>
<proteinExistence type="inferred from homology"/>
<dbReference type="Gene3D" id="3.30.43.10">
    <property type="entry name" value="Uridine Diphospho-n-acetylenolpyruvylglucosamine Reductase, domain 2"/>
    <property type="match status" value="1"/>
</dbReference>
<dbReference type="Gene3D" id="3.30.70.2190">
    <property type="match status" value="1"/>
</dbReference>
<dbReference type="FunFam" id="1.10.45.10:FF:000001">
    <property type="entry name" value="D-lactate dehydrogenase mitochondrial"/>
    <property type="match status" value="1"/>
</dbReference>
<name>A0A1X9NND4_9GAMM</name>